<reference evidence="1 2" key="1">
    <citation type="submission" date="2021-05" db="EMBL/GenBank/DDBJ databases">
        <title>Roseococcus sp. XZZS9, whole genome shotgun sequencing project.</title>
        <authorList>
            <person name="Zhao G."/>
            <person name="Shen L."/>
        </authorList>
    </citation>
    <scope>NUCLEOTIDE SEQUENCE [LARGE SCALE GENOMIC DNA]</scope>
    <source>
        <strain evidence="1 2">XZZS9</strain>
    </source>
</reference>
<organism evidence="1 2">
    <name type="scientific">Roseococcus pinisoli</name>
    <dbReference type="NCBI Taxonomy" id="2835040"/>
    <lineage>
        <taxon>Bacteria</taxon>
        <taxon>Pseudomonadati</taxon>
        <taxon>Pseudomonadota</taxon>
        <taxon>Alphaproteobacteria</taxon>
        <taxon>Acetobacterales</taxon>
        <taxon>Roseomonadaceae</taxon>
        <taxon>Roseococcus</taxon>
    </lineage>
</organism>
<evidence type="ECO:0000313" key="1">
    <source>
        <dbReference type="EMBL" id="MBS7812229.1"/>
    </source>
</evidence>
<dbReference type="RefSeq" id="WP_213670941.1">
    <property type="nucleotide sequence ID" value="NZ_JAHCDA010000003.1"/>
</dbReference>
<comment type="caution">
    <text evidence="1">The sequence shown here is derived from an EMBL/GenBank/DDBJ whole genome shotgun (WGS) entry which is preliminary data.</text>
</comment>
<evidence type="ECO:0000313" key="2">
    <source>
        <dbReference type="Proteomes" id="UP000766336"/>
    </source>
</evidence>
<dbReference type="Proteomes" id="UP000766336">
    <property type="component" value="Unassembled WGS sequence"/>
</dbReference>
<evidence type="ECO:0008006" key="3">
    <source>
        <dbReference type="Google" id="ProtNLM"/>
    </source>
</evidence>
<dbReference type="EMBL" id="JAHCDA010000003">
    <property type="protein sequence ID" value="MBS7812229.1"/>
    <property type="molecule type" value="Genomic_DNA"/>
</dbReference>
<name>A0ABS5QF92_9PROT</name>
<gene>
    <name evidence="1" type="ORF">KHU32_14860</name>
</gene>
<sequence length="148" mass="16598">MDSNDFSAAGIRARLQKAREAKLVAEEAQRTAHAAEQTALREAFEAQQLPPDAMARVIAMVERAIRNGQKEAQVFQFPSDFMKDDGRSITSQYGDWTQQLTGAASRAYAFFEKELAPRGFVLRPRIVTYKEGIPGDVGFFLAWEELPK</sequence>
<accession>A0ABS5QF92</accession>
<proteinExistence type="predicted"/>
<protein>
    <recommendedName>
        <fullName evidence="3">Histidine kinase</fullName>
    </recommendedName>
</protein>
<keyword evidence="2" id="KW-1185">Reference proteome</keyword>